<accession>Q7US55</accession>
<protein>
    <submittedName>
        <fullName evidence="1">Uncharacterized protein</fullName>
    </submittedName>
</protein>
<gene>
    <name evidence="1" type="ordered locus">RB4704</name>
</gene>
<evidence type="ECO:0000313" key="1">
    <source>
        <dbReference type="EMBL" id="CAD73942.1"/>
    </source>
</evidence>
<dbReference type="EnsemblBacteria" id="CAD73942">
    <property type="protein sequence ID" value="CAD73942"/>
    <property type="gene ID" value="RB4704"/>
</dbReference>
<dbReference type="HOGENOM" id="CLU_3347881_0_0_0"/>
<keyword evidence="2" id="KW-1185">Reference proteome</keyword>
<dbReference type="AlphaFoldDB" id="Q7US55"/>
<dbReference type="EMBL" id="BX294140">
    <property type="protein sequence ID" value="CAD73942.1"/>
    <property type="molecule type" value="Genomic_DNA"/>
</dbReference>
<sequence>MIADIASMITIAGPPEELSWRARFILSNGRMSGCRPR</sequence>
<dbReference type="Proteomes" id="UP000001025">
    <property type="component" value="Chromosome"/>
</dbReference>
<proteinExistence type="predicted"/>
<evidence type="ECO:0000313" key="2">
    <source>
        <dbReference type="Proteomes" id="UP000001025"/>
    </source>
</evidence>
<dbReference type="STRING" id="243090.RB4704"/>
<dbReference type="InParanoid" id="Q7US55"/>
<dbReference type="KEGG" id="rba:RB4704"/>
<name>Q7US55_RHOBA</name>
<organism evidence="1 2">
    <name type="scientific">Rhodopirellula baltica (strain DSM 10527 / NCIMB 13988 / SH1)</name>
    <dbReference type="NCBI Taxonomy" id="243090"/>
    <lineage>
        <taxon>Bacteria</taxon>
        <taxon>Pseudomonadati</taxon>
        <taxon>Planctomycetota</taxon>
        <taxon>Planctomycetia</taxon>
        <taxon>Pirellulales</taxon>
        <taxon>Pirellulaceae</taxon>
        <taxon>Rhodopirellula</taxon>
    </lineage>
</organism>
<reference evidence="1 2" key="1">
    <citation type="journal article" date="2003" name="Proc. Natl. Acad. Sci. U.S.A.">
        <title>Complete genome sequence of the marine planctomycete Pirellula sp. strain 1.</title>
        <authorList>
            <person name="Gloeckner F.O."/>
            <person name="Kube M."/>
            <person name="Bauer M."/>
            <person name="Teeling H."/>
            <person name="Lombardot T."/>
            <person name="Ludwig W."/>
            <person name="Gade D."/>
            <person name="Beck A."/>
            <person name="Borzym K."/>
            <person name="Heitmann K."/>
            <person name="Rabus R."/>
            <person name="Schlesner H."/>
            <person name="Amann R."/>
            <person name="Reinhardt R."/>
        </authorList>
    </citation>
    <scope>NUCLEOTIDE SEQUENCE [LARGE SCALE GENOMIC DNA]</scope>
    <source>
        <strain evidence="2">DSM 10527 / NCIMB 13988 / SH1</strain>
    </source>
</reference>